<evidence type="ECO:0000313" key="2">
    <source>
        <dbReference type="Proteomes" id="UP000828251"/>
    </source>
</evidence>
<gene>
    <name evidence="1" type="ORF">J1N35_005326</name>
</gene>
<name>A0A9D4AJ60_9ROSI</name>
<organism evidence="1 2">
    <name type="scientific">Gossypium stocksii</name>
    <dbReference type="NCBI Taxonomy" id="47602"/>
    <lineage>
        <taxon>Eukaryota</taxon>
        <taxon>Viridiplantae</taxon>
        <taxon>Streptophyta</taxon>
        <taxon>Embryophyta</taxon>
        <taxon>Tracheophyta</taxon>
        <taxon>Spermatophyta</taxon>
        <taxon>Magnoliopsida</taxon>
        <taxon>eudicotyledons</taxon>
        <taxon>Gunneridae</taxon>
        <taxon>Pentapetalae</taxon>
        <taxon>rosids</taxon>
        <taxon>malvids</taxon>
        <taxon>Malvales</taxon>
        <taxon>Malvaceae</taxon>
        <taxon>Malvoideae</taxon>
        <taxon>Gossypium</taxon>
    </lineage>
</organism>
<sequence>MTTSICLLEALRGDLLLLTVVTRKKASFIESYNQLRDKIGATTLTSLEDGEVLSDHYKLLAVDLRDIHIFAEFISIALQAMG</sequence>
<protein>
    <submittedName>
        <fullName evidence="1">Uncharacterized protein</fullName>
    </submittedName>
</protein>
<dbReference type="EMBL" id="JAIQCV010000002">
    <property type="protein sequence ID" value="KAH1122166.1"/>
    <property type="molecule type" value="Genomic_DNA"/>
</dbReference>
<proteinExistence type="predicted"/>
<dbReference type="Proteomes" id="UP000828251">
    <property type="component" value="Unassembled WGS sequence"/>
</dbReference>
<dbReference type="InterPro" id="IPR029063">
    <property type="entry name" value="SAM-dependent_MTases_sf"/>
</dbReference>
<dbReference type="AlphaFoldDB" id="A0A9D4AJ60"/>
<comment type="caution">
    <text evidence="1">The sequence shown here is derived from an EMBL/GenBank/DDBJ whole genome shotgun (WGS) entry which is preliminary data.</text>
</comment>
<keyword evidence="2" id="KW-1185">Reference proteome</keyword>
<evidence type="ECO:0000313" key="1">
    <source>
        <dbReference type="EMBL" id="KAH1122166.1"/>
    </source>
</evidence>
<dbReference type="Gene3D" id="3.40.50.150">
    <property type="entry name" value="Vaccinia Virus protein VP39"/>
    <property type="match status" value="1"/>
</dbReference>
<dbReference type="OrthoDB" id="203237at2759"/>
<reference evidence="1 2" key="1">
    <citation type="journal article" date="2021" name="Plant Biotechnol. J.">
        <title>Multi-omics assisted identification of the key and species-specific regulatory components of drought-tolerant mechanisms in Gossypium stocksii.</title>
        <authorList>
            <person name="Yu D."/>
            <person name="Ke L."/>
            <person name="Zhang D."/>
            <person name="Wu Y."/>
            <person name="Sun Y."/>
            <person name="Mei J."/>
            <person name="Sun J."/>
            <person name="Sun Y."/>
        </authorList>
    </citation>
    <scope>NUCLEOTIDE SEQUENCE [LARGE SCALE GENOMIC DNA]</scope>
    <source>
        <strain evidence="2">cv. E1</strain>
        <tissue evidence="1">Leaf</tissue>
    </source>
</reference>
<accession>A0A9D4AJ60</accession>